<dbReference type="GO" id="GO:0046914">
    <property type="term" value="F:transition metal ion binding"/>
    <property type="evidence" value="ECO:0007669"/>
    <property type="project" value="InterPro"/>
</dbReference>
<accession>B8D1T6</accession>
<dbReference type="GO" id="GO:0003700">
    <property type="term" value="F:DNA-binding transcription factor activity"/>
    <property type="evidence" value="ECO:0007669"/>
    <property type="project" value="InterPro"/>
</dbReference>
<dbReference type="PANTHER" id="PTHR42756:SF1">
    <property type="entry name" value="TRANSCRIPTIONAL REPRESSOR OF EMRAB OPERON"/>
    <property type="match status" value="1"/>
</dbReference>
<dbReference type="RefSeq" id="WP_012635351.1">
    <property type="nucleotide sequence ID" value="NC_011899.1"/>
</dbReference>
<reference evidence="5 6" key="1">
    <citation type="journal article" date="2009" name="PLoS ONE">
        <title>Genome analysis of the anaerobic thermohalophilic bacterium Halothermothrix orenii.</title>
        <authorList>
            <person name="Mavromatis K."/>
            <person name="Ivanova N."/>
            <person name="Anderson I."/>
            <person name="Lykidis A."/>
            <person name="Hooper S.D."/>
            <person name="Sun H."/>
            <person name="Kunin V."/>
            <person name="Lapidus A."/>
            <person name="Hugenholtz P."/>
            <person name="Patel B."/>
            <person name="Kyrpides N.C."/>
        </authorList>
    </citation>
    <scope>NUCLEOTIDE SEQUENCE [LARGE SCALE GENOMIC DNA]</scope>
    <source>
        <strain evidence="6">H 168 / OCM 544 / DSM 9562</strain>
    </source>
</reference>
<dbReference type="GO" id="GO:0003677">
    <property type="term" value="F:DNA binding"/>
    <property type="evidence" value="ECO:0007669"/>
    <property type="project" value="UniProtKB-KW"/>
</dbReference>
<dbReference type="EMBL" id="CP001098">
    <property type="protein sequence ID" value="ACL69163.1"/>
    <property type="molecule type" value="Genomic_DNA"/>
</dbReference>
<dbReference type="STRING" id="373903.Hore_04050"/>
<dbReference type="PANTHER" id="PTHR42756">
    <property type="entry name" value="TRANSCRIPTIONAL REGULATOR, MARR"/>
    <property type="match status" value="1"/>
</dbReference>
<keyword evidence="6" id="KW-1185">Reference proteome</keyword>
<keyword evidence="1" id="KW-0805">Transcription regulation</keyword>
<protein>
    <submittedName>
        <fullName evidence="5">Transcriptional regulator, MarR family</fullName>
    </submittedName>
</protein>
<keyword evidence="3" id="KW-0804">Transcription</keyword>
<proteinExistence type="predicted"/>
<dbReference type="SMART" id="SM00347">
    <property type="entry name" value="HTH_MARR"/>
    <property type="match status" value="1"/>
</dbReference>
<dbReference type="OrthoDB" id="2323705at2"/>
<dbReference type="KEGG" id="hor:Hore_04050"/>
<dbReference type="PRINTS" id="PR00598">
    <property type="entry name" value="HTHMARR"/>
</dbReference>
<name>B8D1T6_HALOH</name>
<dbReference type="SUPFAM" id="SSF46785">
    <property type="entry name" value="Winged helix' DNA-binding domain"/>
    <property type="match status" value="1"/>
</dbReference>
<organism evidence="5 6">
    <name type="scientific">Halothermothrix orenii (strain H 168 / OCM 544 / DSM 9562)</name>
    <dbReference type="NCBI Taxonomy" id="373903"/>
    <lineage>
        <taxon>Bacteria</taxon>
        <taxon>Bacillati</taxon>
        <taxon>Bacillota</taxon>
        <taxon>Clostridia</taxon>
        <taxon>Halanaerobiales</taxon>
        <taxon>Halothermotrichaceae</taxon>
        <taxon>Halothermothrix</taxon>
    </lineage>
</organism>
<evidence type="ECO:0000256" key="3">
    <source>
        <dbReference type="ARBA" id="ARBA00023163"/>
    </source>
</evidence>
<dbReference type="Proteomes" id="UP000000719">
    <property type="component" value="Chromosome"/>
</dbReference>
<keyword evidence="2" id="KW-0238">DNA-binding</keyword>
<feature type="domain" description="HTH marR-type" evidence="4">
    <location>
        <begin position="4"/>
        <end position="139"/>
    </location>
</feature>
<gene>
    <name evidence="5" type="ordered locus">Hore_04050</name>
</gene>
<dbReference type="PROSITE" id="PS50995">
    <property type="entry name" value="HTH_MARR_2"/>
    <property type="match status" value="1"/>
</dbReference>
<dbReference type="Pfam" id="PF01047">
    <property type="entry name" value="MarR"/>
    <property type="match status" value="1"/>
</dbReference>
<dbReference type="InterPro" id="IPR022689">
    <property type="entry name" value="Iron_dep_repressor"/>
</dbReference>
<dbReference type="HOGENOM" id="CLU_083287_11_3_9"/>
<sequence>MGTQDSLIEVIEKLSAMMGEFEDRALNSDELADLTVKQLHYLDVIKKYKKPTFTDLAEEMGVTKPTVTLAVNKLINQGYVKKVQSAEDRRVYHLLLTEMGERVVDVHDKAHRDFARQFMKCLNDEELNQLVTIFKKVVKCE</sequence>
<evidence type="ECO:0000313" key="5">
    <source>
        <dbReference type="EMBL" id="ACL69163.1"/>
    </source>
</evidence>
<dbReference type="InterPro" id="IPR000835">
    <property type="entry name" value="HTH_MarR-typ"/>
</dbReference>
<dbReference type="SMART" id="SM00529">
    <property type="entry name" value="HTH_DTXR"/>
    <property type="match status" value="1"/>
</dbReference>
<dbReference type="AlphaFoldDB" id="B8D1T6"/>
<evidence type="ECO:0000256" key="1">
    <source>
        <dbReference type="ARBA" id="ARBA00023015"/>
    </source>
</evidence>
<dbReference type="InterPro" id="IPR036388">
    <property type="entry name" value="WH-like_DNA-bd_sf"/>
</dbReference>
<dbReference type="eggNOG" id="COG1846">
    <property type="taxonomic scope" value="Bacteria"/>
</dbReference>
<dbReference type="Gene3D" id="1.10.10.10">
    <property type="entry name" value="Winged helix-like DNA-binding domain superfamily/Winged helix DNA-binding domain"/>
    <property type="match status" value="1"/>
</dbReference>
<evidence type="ECO:0000256" key="2">
    <source>
        <dbReference type="ARBA" id="ARBA00023125"/>
    </source>
</evidence>
<dbReference type="InterPro" id="IPR036390">
    <property type="entry name" value="WH_DNA-bd_sf"/>
</dbReference>
<evidence type="ECO:0000259" key="4">
    <source>
        <dbReference type="PROSITE" id="PS50995"/>
    </source>
</evidence>
<evidence type="ECO:0000313" key="6">
    <source>
        <dbReference type="Proteomes" id="UP000000719"/>
    </source>
</evidence>